<dbReference type="EMBL" id="BONV01000051">
    <property type="protein sequence ID" value="GIG84427.1"/>
    <property type="molecule type" value="Genomic_DNA"/>
</dbReference>
<comment type="caution">
    <text evidence="3">The sequence shown here is derived from an EMBL/GenBank/DDBJ whole genome shotgun (WGS) entry which is preliminary data.</text>
</comment>
<reference evidence="3 4" key="1">
    <citation type="submission" date="2021-01" db="EMBL/GenBank/DDBJ databases">
        <title>Whole genome shotgun sequence of Planotetraspora kaengkrachanensis NBRC 104272.</title>
        <authorList>
            <person name="Komaki H."/>
            <person name="Tamura T."/>
        </authorList>
    </citation>
    <scope>NUCLEOTIDE SEQUENCE [LARGE SCALE GENOMIC DNA]</scope>
    <source>
        <strain evidence="3 4">NBRC 104272</strain>
    </source>
</reference>
<sequence length="117" mass="13226">MAAKDQLGRYGEQLAADFLVARGMSVLARNWRCPEGEIDIVARDGNAMVVVEVKTRSSRRHGTAFEAVTHDKLMRLRSLARLWLATQAERFDTVRVDVIALERFAGDFSLRHERGVI</sequence>
<dbReference type="CDD" id="cd20736">
    <property type="entry name" value="PoNe_Nuclease"/>
    <property type="match status" value="1"/>
</dbReference>
<dbReference type="SUPFAM" id="SSF52980">
    <property type="entry name" value="Restriction endonuclease-like"/>
    <property type="match status" value="1"/>
</dbReference>
<protein>
    <recommendedName>
        <fullName evidence="2">UPF0102 protein Pka01_75540</fullName>
    </recommendedName>
</protein>
<dbReference type="AlphaFoldDB" id="A0A8J3Q0P1"/>
<dbReference type="InterPro" id="IPR003509">
    <property type="entry name" value="UPF0102_YraN-like"/>
</dbReference>
<evidence type="ECO:0000313" key="4">
    <source>
        <dbReference type="Proteomes" id="UP000630097"/>
    </source>
</evidence>
<dbReference type="GO" id="GO:0003676">
    <property type="term" value="F:nucleic acid binding"/>
    <property type="evidence" value="ECO:0007669"/>
    <property type="project" value="InterPro"/>
</dbReference>
<name>A0A8J3Q0P1_9ACTN</name>
<accession>A0A8J3Q0P1</accession>
<dbReference type="InterPro" id="IPR011856">
    <property type="entry name" value="tRNA_endonuc-like_dom_sf"/>
</dbReference>
<dbReference type="PANTHER" id="PTHR34039:SF1">
    <property type="entry name" value="UPF0102 PROTEIN YRAN"/>
    <property type="match status" value="1"/>
</dbReference>
<organism evidence="3 4">
    <name type="scientific">Planotetraspora kaengkrachanensis</name>
    <dbReference type="NCBI Taxonomy" id="575193"/>
    <lineage>
        <taxon>Bacteria</taxon>
        <taxon>Bacillati</taxon>
        <taxon>Actinomycetota</taxon>
        <taxon>Actinomycetes</taxon>
        <taxon>Streptosporangiales</taxon>
        <taxon>Streptosporangiaceae</taxon>
        <taxon>Planotetraspora</taxon>
    </lineage>
</organism>
<keyword evidence="4" id="KW-1185">Reference proteome</keyword>
<comment type="similarity">
    <text evidence="1 2">Belongs to the UPF0102 family.</text>
</comment>
<dbReference type="Proteomes" id="UP000630097">
    <property type="component" value="Unassembled WGS sequence"/>
</dbReference>
<evidence type="ECO:0000256" key="1">
    <source>
        <dbReference type="ARBA" id="ARBA00006738"/>
    </source>
</evidence>
<gene>
    <name evidence="3" type="ORF">Pka01_75540</name>
</gene>
<dbReference type="NCBIfam" id="NF009150">
    <property type="entry name" value="PRK12497.1-3"/>
    <property type="match status" value="1"/>
</dbReference>
<dbReference type="RefSeq" id="WP_239116057.1">
    <property type="nucleotide sequence ID" value="NZ_BAABHH010000008.1"/>
</dbReference>
<dbReference type="InterPro" id="IPR011335">
    <property type="entry name" value="Restrct_endonuc-II-like"/>
</dbReference>
<dbReference type="Gene3D" id="3.40.1350.10">
    <property type="match status" value="1"/>
</dbReference>
<evidence type="ECO:0000313" key="3">
    <source>
        <dbReference type="EMBL" id="GIG84427.1"/>
    </source>
</evidence>
<dbReference type="HAMAP" id="MF_00048">
    <property type="entry name" value="UPF0102"/>
    <property type="match status" value="1"/>
</dbReference>
<evidence type="ECO:0000256" key="2">
    <source>
        <dbReference type="HAMAP-Rule" id="MF_00048"/>
    </source>
</evidence>
<dbReference type="PANTHER" id="PTHR34039">
    <property type="entry name" value="UPF0102 PROTEIN YRAN"/>
    <property type="match status" value="1"/>
</dbReference>
<dbReference type="Pfam" id="PF02021">
    <property type="entry name" value="UPF0102"/>
    <property type="match status" value="1"/>
</dbReference>
<proteinExistence type="inferred from homology"/>
<dbReference type="NCBIfam" id="NF009154">
    <property type="entry name" value="PRK12497.3-3"/>
    <property type="match status" value="1"/>
</dbReference>
<dbReference type="NCBIfam" id="TIGR00252">
    <property type="entry name" value="YraN family protein"/>
    <property type="match status" value="1"/>
</dbReference>